<dbReference type="Proteomes" id="UP000569914">
    <property type="component" value="Unassembled WGS sequence"/>
</dbReference>
<organism evidence="3 4">
    <name type="scientific">Microlunatus parietis</name>
    <dbReference type="NCBI Taxonomy" id="682979"/>
    <lineage>
        <taxon>Bacteria</taxon>
        <taxon>Bacillati</taxon>
        <taxon>Actinomycetota</taxon>
        <taxon>Actinomycetes</taxon>
        <taxon>Propionibacteriales</taxon>
        <taxon>Propionibacteriaceae</taxon>
        <taxon>Microlunatus</taxon>
    </lineage>
</organism>
<proteinExistence type="predicted"/>
<gene>
    <name evidence="3" type="ORF">BKA15_006244</name>
</gene>
<evidence type="ECO:0008006" key="5">
    <source>
        <dbReference type="Google" id="ProtNLM"/>
    </source>
</evidence>
<sequence length="239" mass="25994">MRRTPLIATIVTIAALAFGGCVPGVTPPPADPPSSPPSSGQEGDMRTRLARALQPVSPDTATLVEDAARTTLTEVPAEWLDGWILIDVLHYGAHHPRRVYVALSDTDEVQLLTGRPDGFNAVVRGTEPSQDTAADVARTFLDTTRDFRKWSYRVERVEDVTWLPKPTAEQSRARDALIKKLRSKITAPRPVADGDAWSVTLWTVTGTSLVQHELTVRADGTVEDTAVVAEPDLPVPDSM</sequence>
<dbReference type="RefSeq" id="WP_179757506.1">
    <property type="nucleotide sequence ID" value="NZ_JACCBU010000001.1"/>
</dbReference>
<dbReference type="AlphaFoldDB" id="A0A7Y9IDR8"/>
<name>A0A7Y9IDR8_9ACTN</name>
<evidence type="ECO:0000313" key="3">
    <source>
        <dbReference type="EMBL" id="NYE74915.1"/>
    </source>
</evidence>
<accession>A0A7Y9IDR8</accession>
<dbReference type="PROSITE" id="PS51257">
    <property type="entry name" value="PROKAR_LIPOPROTEIN"/>
    <property type="match status" value="1"/>
</dbReference>
<dbReference type="EMBL" id="JACCBU010000001">
    <property type="protein sequence ID" value="NYE74915.1"/>
    <property type="molecule type" value="Genomic_DNA"/>
</dbReference>
<feature type="region of interest" description="Disordered" evidence="1">
    <location>
        <begin position="25"/>
        <end position="46"/>
    </location>
</feature>
<evidence type="ECO:0000256" key="2">
    <source>
        <dbReference type="SAM" id="SignalP"/>
    </source>
</evidence>
<feature type="compositionally biased region" description="Pro residues" evidence="1">
    <location>
        <begin position="25"/>
        <end position="36"/>
    </location>
</feature>
<keyword evidence="4" id="KW-1185">Reference proteome</keyword>
<comment type="caution">
    <text evidence="3">The sequence shown here is derived from an EMBL/GenBank/DDBJ whole genome shotgun (WGS) entry which is preliminary data.</text>
</comment>
<reference evidence="3 4" key="1">
    <citation type="submission" date="2020-07" db="EMBL/GenBank/DDBJ databases">
        <title>Sequencing the genomes of 1000 actinobacteria strains.</title>
        <authorList>
            <person name="Klenk H.-P."/>
        </authorList>
    </citation>
    <scope>NUCLEOTIDE SEQUENCE [LARGE SCALE GENOMIC DNA]</scope>
    <source>
        <strain evidence="3 4">DSM 22083</strain>
    </source>
</reference>
<feature type="signal peptide" evidence="2">
    <location>
        <begin position="1"/>
        <end position="19"/>
    </location>
</feature>
<evidence type="ECO:0000256" key="1">
    <source>
        <dbReference type="SAM" id="MobiDB-lite"/>
    </source>
</evidence>
<protein>
    <recommendedName>
        <fullName evidence="5">Lipoprotein</fullName>
    </recommendedName>
</protein>
<keyword evidence="2" id="KW-0732">Signal</keyword>
<feature type="chain" id="PRO_5038430369" description="Lipoprotein" evidence="2">
    <location>
        <begin position="20"/>
        <end position="239"/>
    </location>
</feature>
<evidence type="ECO:0000313" key="4">
    <source>
        <dbReference type="Proteomes" id="UP000569914"/>
    </source>
</evidence>